<protein>
    <recommendedName>
        <fullName evidence="5">Translation initiation factor IF-2</fullName>
    </recommendedName>
</protein>
<dbReference type="AlphaFoldDB" id="A0A0U3SHL9"/>
<evidence type="ECO:0008006" key="5">
    <source>
        <dbReference type="Google" id="ProtNLM"/>
    </source>
</evidence>
<keyword evidence="2" id="KW-0732">Signal</keyword>
<proteinExistence type="predicted"/>
<dbReference type="RefSeq" id="WP_068193236.1">
    <property type="nucleotide sequence ID" value="NZ_CP013909.1"/>
</dbReference>
<feature type="compositionally biased region" description="Low complexity" evidence="1">
    <location>
        <begin position="50"/>
        <end position="72"/>
    </location>
</feature>
<feature type="chain" id="PRO_5006845094" description="Translation initiation factor IF-2" evidence="2">
    <location>
        <begin position="22"/>
        <end position="139"/>
    </location>
</feature>
<name>A0A0U3SHL9_9BACT</name>
<reference evidence="3 4" key="1">
    <citation type="submission" date="2015-12" db="EMBL/GenBank/DDBJ databases">
        <authorList>
            <person name="Shamseldin A."/>
            <person name="Moawad H."/>
            <person name="Abd El-Rahim W.M."/>
            <person name="Sadowsky M.J."/>
        </authorList>
    </citation>
    <scope>NUCLEOTIDE SEQUENCE [LARGE SCALE GENOMIC DNA]</scope>
    <source>
        <strain evidence="3 4">DG5B</strain>
    </source>
</reference>
<evidence type="ECO:0000313" key="4">
    <source>
        <dbReference type="Proteomes" id="UP000059542"/>
    </source>
</evidence>
<keyword evidence="4" id="KW-1185">Reference proteome</keyword>
<evidence type="ECO:0000256" key="1">
    <source>
        <dbReference type="SAM" id="MobiDB-lite"/>
    </source>
</evidence>
<feature type="compositionally biased region" description="Low complexity" evidence="1">
    <location>
        <begin position="86"/>
        <end position="97"/>
    </location>
</feature>
<evidence type="ECO:0000313" key="3">
    <source>
        <dbReference type="EMBL" id="ALW85606.1"/>
    </source>
</evidence>
<dbReference type="Proteomes" id="UP000059542">
    <property type="component" value="Chromosome"/>
</dbReference>
<feature type="compositionally biased region" description="Gly residues" evidence="1">
    <location>
        <begin position="113"/>
        <end position="139"/>
    </location>
</feature>
<evidence type="ECO:0000256" key="2">
    <source>
        <dbReference type="SAM" id="SignalP"/>
    </source>
</evidence>
<dbReference type="KEGG" id="hyg:AUC43_11190"/>
<gene>
    <name evidence="3" type="ORF">AUC43_11190</name>
</gene>
<feature type="region of interest" description="Disordered" evidence="1">
    <location>
        <begin position="47"/>
        <end position="139"/>
    </location>
</feature>
<feature type="signal peptide" evidence="2">
    <location>
        <begin position="1"/>
        <end position="21"/>
    </location>
</feature>
<sequence>MKIIFHFFFLLLALGITRASAQTMPAGPAQAVLVRAAVPATRPELVEELGAAAQTPAQGTPAPAEPPVKAVPQTERKTKPQRVEEAATAEPAEAPSARGARAEQSARSARGSHGAGAGRGARGVGGAGRANGVGRGRGH</sequence>
<accession>A0A0U3SHL9</accession>
<dbReference type="EMBL" id="CP013909">
    <property type="protein sequence ID" value="ALW85606.1"/>
    <property type="molecule type" value="Genomic_DNA"/>
</dbReference>
<organism evidence="3 4">
    <name type="scientific">Hymenobacter sedentarius</name>
    <dbReference type="NCBI Taxonomy" id="1411621"/>
    <lineage>
        <taxon>Bacteria</taxon>
        <taxon>Pseudomonadati</taxon>
        <taxon>Bacteroidota</taxon>
        <taxon>Cytophagia</taxon>
        <taxon>Cytophagales</taxon>
        <taxon>Hymenobacteraceae</taxon>
        <taxon>Hymenobacter</taxon>
    </lineage>
</organism>
<feature type="compositionally biased region" description="Basic and acidic residues" evidence="1">
    <location>
        <begin position="74"/>
        <end position="85"/>
    </location>
</feature>
<dbReference type="STRING" id="1411621.AUC43_11190"/>